<feature type="binding site" evidence="6">
    <location>
        <position position="77"/>
    </location>
    <ligand>
        <name>S-adenosyl-L-methionine</name>
        <dbReference type="ChEBI" id="CHEBI:59789"/>
    </ligand>
</feature>
<dbReference type="PANTHER" id="PTHR33603:SF1">
    <property type="entry name" value="RIBOSOMAL RNA LARGE SUBUNIT METHYLTRANSFERASE H"/>
    <property type="match status" value="1"/>
</dbReference>
<evidence type="ECO:0000256" key="1">
    <source>
        <dbReference type="ARBA" id="ARBA00022552"/>
    </source>
</evidence>
<proteinExistence type="inferred from homology"/>
<dbReference type="InterPro" id="IPR029028">
    <property type="entry name" value="Alpha/beta_knot_MTases"/>
</dbReference>
<comment type="catalytic activity">
    <reaction evidence="6">
        <text>pseudouridine(1915) in 23S rRNA + S-adenosyl-L-methionine = N(3)-methylpseudouridine(1915) in 23S rRNA + S-adenosyl-L-homocysteine + H(+)</text>
        <dbReference type="Rhea" id="RHEA:42752"/>
        <dbReference type="Rhea" id="RHEA-COMP:10221"/>
        <dbReference type="Rhea" id="RHEA-COMP:10222"/>
        <dbReference type="ChEBI" id="CHEBI:15378"/>
        <dbReference type="ChEBI" id="CHEBI:57856"/>
        <dbReference type="ChEBI" id="CHEBI:59789"/>
        <dbReference type="ChEBI" id="CHEBI:65314"/>
        <dbReference type="ChEBI" id="CHEBI:74486"/>
        <dbReference type="EC" id="2.1.1.177"/>
    </reaction>
</comment>
<dbReference type="PIRSF" id="PIRSF004505">
    <property type="entry name" value="MT_bac"/>
    <property type="match status" value="1"/>
</dbReference>
<dbReference type="NCBIfam" id="NF000985">
    <property type="entry name" value="PRK00103.1-3"/>
    <property type="match status" value="1"/>
</dbReference>
<comment type="similarity">
    <text evidence="5 6">Belongs to the RNA methyltransferase RlmH family.</text>
</comment>
<dbReference type="Proteomes" id="UP000824093">
    <property type="component" value="Unassembled WGS sequence"/>
</dbReference>
<feature type="binding site" evidence="6">
    <location>
        <position position="109"/>
    </location>
    <ligand>
        <name>S-adenosyl-L-methionine</name>
        <dbReference type="ChEBI" id="CHEBI:59789"/>
    </ligand>
</feature>
<gene>
    <name evidence="6 7" type="primary">rlmH</name>
    <name evidence="7" type="ORF">IAB70_01555</name>
</gene>
<accession>A0A9D1M0G6</accession>
<organism evidence="7 8">
    <name type="scientific">Candidatus Merdicola faecigallinarum</name>
    <dbReference type="NCBI Taxonomy" id="2840862"/>
    <lineage>
        <taxon>Bacteria</taxon>
        <taxon>Bacillati</taxon>
        <taxon>Bacillota</taxon>
        <taxon>Clostridia</taxon>
        <taxon>Candidatus Merdicola</taxon>
    </lineage>
</organism>
<evidence type="ECO:0000256" key="3">
    <source>
        <dbReference type="ARBA" id="ARBA00022679"/>
    </source>
</evidence>
<dbReference type="EMBL" id="DVNH01000014">
    <property type="protein sequence ID" value="HIU51302.1"/>
    <property type="molecule type" value="Genomic_DNA"/>
</dbReference>
<keyword evidence="4 6" id="KW-0949">S-adenosyl-L-methionine</keyword>
<feature type="binding site" evidence="6">
    <location>
        <begin position="128"/>
        <end position="133"/>
    </location>
    <ligand>
        <name>S-adenosyl-L-methionine</name>
        <dbReference type="ChEBI" id="CHEBI:59789"/>
    </ligand>
</feature>
<sequence length="160" mass="18456">MLSIHIITVGKLKESFFRDAVAEYSKRLSKYCNLTITEISDEKLPDKINANLIDSIKQKEGQKILSSIKKDSYIICLDLHGKEFTSEEFSKKIDSIALNYNSSITFVIGGTLGLDSQVLSYCQEKVCFSKLTFPHQLIRIFLLEQLFRAFKISHHETYHW</sequence>
<comment type="caution">
    <text evidence="7">The sequence shown here is derived from an EMBL/GenBank/DDBJ whole genome shotgun (WGS) entry which is preliminary data.</text>
</comment>
<dbReference type="GO" id="GO:0005737">
    <property type="term" value="C:cytoplasm"/>
    <property type="evidence" value="ECO:0007669"/>
    <property type="project" value="UniProtKB-SubCell"/>
</dbReference>
<keyword evidence="1 6" id="KW-0698">rRNA processing</keyword>
<reference evidence="7" key="2">
    <citation type="journal article" date="2021" name="PeerJ">
        <title>Extensive microbial diversity within the chicken gut microbiome revealed by metagenomics and culture.</title>
        <authorList>
            <person name="Gilroy R."/>
            <person name="Ravi A."/>
            <person name="Getino M."/>
            <person name="Pursley I."/>
            <person name="Horton D.L."/>
            <person name="Alikhan N.F."/>
            <person name="Baker D."/>
            <person name="Gharbi K."/>
            <person name="Hall N."/>
            <person name="Watson M."/>
            <person name="Adriaenssens E.M."/>
            <person name="Foster-Nyarko E."/>
            <person name="Jarju S."/>
            <person name="Secka A."/>
            <person name="Antonio M."/>
            <person name="Oren A."/>
            <person name="Chaudhuri R.R."/>
            <person name="La Ragione R."/>
            <person name="Hildebrand F."/>
            <person name="Pallen M.J."/>
        </authorList>
    </citation>
    <scope>NUCLEOTIDE SEQUENCE</scope>
    <source>
        <strain evidence="7">CHK195-15760</strain>
    </source>
</reference>
<reference evidence="7" key="1">
    <citation type="submission" date="2020-10" db="EMBL/GenBank/DDBJ databases">
        <authorList>
            <person name="Gilroy R."/>
        </authorList>
    </citation>
    <scope>NUCLEOTIDE SEQUENCE</scope>
    <source>
        <strain evidence="7">CHK195-15760</strain>
    </source>
</reference>
<comment type="subunit">
    <text evidence="6">Homodimer.</text>
</comment>
<dbReference type="EC" id="2.1.1.177" evidence="6"/>
<evidence type="ECO:0000256" key="5">
    <source>
        <dbReference type="ARBA" id="ARBA00038303"/>
    </source>
</evidence>
<comment type="function">
    <text evidence="6">Specifically methylates the pseudouridine at position 1915 (m3Psi1915) in 23S rRNA.</text>
</comment>
<dbReference type="AlphaFoldDB" id="A0A9D1M0G6"/>
<evidence type="ECO:0000256" key="6">
    <source>
        <dbReference type="HAMAP-Rule" id="MF_00658"/>
    </source>
</evidence>
<evidence type="ECO:0000313" key="7">
    <source>
        <dbReference type="EMBL" id="HIU51302.1"/>
    </source>
</evidence>
<dbReference type="PANTHER" id="PTHR33603">
    <property type="entry name" value="METHYLTRANSFERASE"/>
    <property type="match status" value="1"/>
</dbReference>
<dbReference type="GO" id="GO:0070038">
    <property type="term" value="F:rRNA (pseudouridine-N3-)-methyltransferase activity"/>
    <property type="evidence" value="ECO:0007669"/>
    <property type="project" value="UniProtKB-UniRule"/>
</dbReference>
<keyword evidence="6" id="KW-0963">Cytoplasm</keyword>
<dbReference type="Pfam" id="PF02590">
    <property type="entry name" value="SPOUT_MTase"/>
    <property type="match status" value="1"/>
</dbReference>
<dbReference type="InterPro" id="IPR029026">
    <property type="entry name" value="tRNA_m1G_MTases_N"/>
</dbReference>
<evidence type="ECO:0000313" key="8">
    <source>
        <dbReference type="Proteomes" id="UP000824093"/>
    </source>
</evidence>
<protein>
    <recommendedName>
        <fullName evidence="6">Ribosomal RNA large subunit methyltransferase H</fullName>
        <ecNumber evidence="6">2.1.1.177</ecNumber>
    </recommendedName>
    <alternativeName>
        <fullName evidence="6">23S rRNA (pseudouridine1915-N3)-methyltransferase</fullName>
    </alternativeName>
    <alternativeName>
        <fullName evidence="6">23S rRNA m3Psi1915 methyltransferase</fullName>
    </alternativeName>
    <alternativeName>
        <fullName evidence="6">rRNA (pseudouridine-N3-)-methyltransferase RlmH</fullName>
    </alternativeName>
</protein>
<keyword evidence="2 6" id="KW-0489">Methyltransferase</keyword>
<dbReference type="InterPro" id="IPR003742">
    <property type="entry name" value="RlmH-like"/>
</dbReference>
<dbReference type="CDD" id="cd18081">
    <property type="entry name" value="RlmH-like"/>
    <property type="match status" value="1"/>
</dbReference>
<dbReference type="SUPFAM" id="SSF75217">
    <property type="entry name" value="alpha/beta knot"/>
    <property type="match status" value="1"/>
</dbReference>
<dbReference type="Gene3D" id="3.40.1280.10">
    <property type="match status" value="1"/>
</dbReference>
<name>A0A9D1M0G6_9FIRM</name>
<dbReference type="HAMAP" id="MF_00658">
    <property type="entry name" value="23SrRNA_methyltr_H"/>
    <property type="match status" value="1"/>
</dbReference>
<keyword evidence="3 6" id="KW-0808">Transferase</keyword>
<evidence type="ECO:0000256" key="2">
    <source>
        <dbReference type="ARBA" id="ARBA00022603"/>
    </source>
</evidence>
<comment type="subcellular location">
    <subcellularLocation>
        <location evidence="6">Cytoplasm</location>
    </subcellularLocation>
</comment>
<evidence type="ECO:0000256" key="4">
    <source>
        <dbReference type="ARBA" id="ARBA00022691"/>
    </source>
</evidence>